<evidence type="ECO:0000313" key="3">
    <source>
        <dbReference type="Proteomes" id="UP001519325"/>
    </source>
</evidence>
<dbReference type="CDD" id="cd06260">
    <property type="entry name" value="DUF820-like"/>
    <property type="match status" value="1"/>
</dbReference>
<dbReference type="Pfam" id="PF05685">
    <property type="entry name" value="Uma2"/>
    <property type="match status" value="1"/>
</dbReference>
<dbReference type="InterPro" id="IPR008538">
    <property type="entry name" value="Uma2"/>
</dbReference>
<gene>
    <name evidence="2" type="ORF">BJ987_003782</name>
</gene>
<proteinExistence type="predicted"/>
<dbReference type="GO" id="GO:0004519">
    <property type="term" value="F:endonuclease activity"/>
    <property type="evidence" value="ECO:0007669"/>
    <property type="project" value="UniProtKB-KW"/>
</dbReference>
<dbReference type="PANTHER" id="PTHR34107">
    <property type="entry name" value="SLL0198 PROTEIN-RELATED"/>
    <property type="match status" value="1"/>
</dbReference>
<protein>
    <submittedName>
        <fullName evidence="2">Uma2 family endonuclease</fullName>
    </submittedName>
</protein>
<dbReference type="EMBL" id="JAGGMR010000001">
    <property type="protein sequence ID" value="MBP2190881.1"/>
    <property type="molecule type" value="Genomic_DNA"/>
</dbReference>
<organism evidence="2 3">
    <name type="scientific">Nocardia goodfellowii</name>
    <dbReference type="NCBI Taxonomy" id="882446"/>
    <lineage>
        <taxon>Bacteria</taxon>
        <taxon>Bacillati</taxon>
        <taxon>Actinomycetota</taxon>
        <taxon>Actinomycetes</taxon>
        <taxon>Mycobacteriales</taxon>
        <taxon>Nocardiaceae</taxon>
        <taxon>Nocardia</taxon>
    </lineage>
</organism>
<accession>A0ABS4QGQ2</accession>
<dbReference type="SUPFAM" id="SSF52980">
    <property type="entry name" value="Restriction endonuclease-like"/>
    <property type="match status" value="1"/>
</dbReference>
<dbReference type="Gene3D" id="3.90.1570.10">
    <property type="entry name" value="tt1808, chain A"/>
    <property type="match status" value="1"/>
</dbReference>
<dbReference type="RefSeq" id="WP_209891664.1">
    <property type="nucleotide sequence ID" value="NZ_JAGGMR010000001.1"/>
</dbReference>
<feature type="domain" description="Putative restriction endonuclease" evidence="1">
    <location>
        <begin position="34"/>
        <end position="187"/>
    </location>
</feature>
<keyword evidence="2" id="KW-0255">Endonuclease</keyword>
<keyword evidence="2" id="KW-0540">Nuclease</keyword>
<dbReference type="PANTHER" id="PTHR34107:SF4">
    <property type="entry name" value="SLL1222 PROTEIN"/>
    <property type="match status" value="1"/>
</dbReference>
<keyword evidence="2" id="KW-0378">Hydrolase</keyword>
<name>A0ABS4QGQ2_9NOCA</name>
<reference evidence="2 3" key="1">
    <citation type="submission" date="2021-03" db="EMBL/GenBank/DDBJ databases">
        <title>Sequencing the genomes of 1000 actinobacteria strains.</title>
        <authorList>
            <person name="Klenk H.-P."/>
        </authorList>
    </citation>
    <scope>NUCLEOTIDE SEQUENCE [LARGE SCALE GENOMIC DNA]</scope>
    <source>
        <strain evidence="2 3">DSM 45516</strain>
    </source>
</reference>
<evidence type="ECO:0000313" key="2">
    <source>
        <dbReference type="EMBL" id="MBP2190881.1"/>
    </source>
</evidence>
<dbReference type="InterPro" id="IPR011335">
    <property type="entry name" value="Restrct_endonuc-II-like"/>
</dbReference>
<sequence>MTAIYDWANSGNLQPEPITVEIWRKLPEDFCRLVEVVDGNAVRCAEPTRAHQKAARVLVNMLEDAARDYLRANPEDCLDVSGDFDVVLWEVPSTTIRSPDAALFECAPDELRPLPARFLKVIVEVVSPRHTKTDRVDKMAEYADAGIPWYWIVTLADNDVNGIELYALDHAAGQYKFVRELKDGDSAVDLPIRIHLDWERLRNLVL</sequence>
<keyword evidence="3" id="KW-1185">Reference proteome</keyword>
<comment type="caution">
    <text evidence="2">The sequence shown here is derived from an EMBL/GenBank/DDBJ whole genome shotgun (WGS) entry which is preliminary data.</text>
</comment>
<dbReference type="InterPro" id="IPR012296">
    <property type="entry name" value="Nuclease_put_TT1808"/>
</dbReference>
<dbReference type="Proteomes" id="UP001519325">
    <property type="component" value="Unassembled WGS sequence"/>
</dbReference>
<evidence type="ECO:0000259" key="1">
    <source>
        <dbReference type="Pfam" id="PF05685"/>
    </source>
</evidence>